<organism evidence="1">
    <name type="scientific">hydrothermal vent metagenome</name>
    <dbReference type="NCBI Taxonomy" id="652676"/>
    <lineage>
        <taxon>unclassified sequences</taxon>
        <taxon>metagenomes</taxon>
        <taxon>ecological metagenomes</taxon>
    </lineage>
</organism>
<dbReference type="NCBIfam" id="TIGR01845">
    <property type="entry name" value="outer_NodT"/>
    <property type="match status" value="1"/>
</dbReference>
<evidence type="ECO:0000313" key="1">
    <source>
        <dbReference type="EMBL" id="SFV53051.1"/>
    </source>
</evidence>
<dbReference type="PANTHER" id="PTHR30203">
    <property type="entry name" value="OUTER MEMBRANE CATION EFFLUX PROTEIN"/>
    <property type="match status" value="1"/>
</dbReference>
<protein>
    <submittedName>
        <fullName evidence="1">RND efflux system, outer membrane lipoprotein, NodT family</fullName>
    </submittedName>
</protein>
<proteinExistence type="predicted"/>
<dbReference type="EMBL" id="FPHC01000028">
    <property type="protein sequence ID" value="SFV53051.1"/>
    <property type="molecule type" value="Genomic_DNA"/>
</dbReference>
<reference evidence="1" key="1">
    <citation type="submission" date="2016-10" db="EMBL/GenBank/DDBJ databases">
        <authorList>
            <person name="de Groot N.N."/>
        </authorList>
    </citation>
    <scope>NUCLEOTIDE SEQUENCE</scope>
</reference>
<dbReference type="GO" id="GO:0016020">
    <property type="term" value="C:membrane"/>
    <property type="evidence" value="ECO:0007669"/>
    <property type="project" value="InterPro"/>
</dbReference>
<dbReference type="InterPro" id="IPR003423">
    <property type="entry name" value="OMP_efflux"/>
</dbReference>
<dbReference type="PANTHER" id="PTHR30203:SF32">
    <property type="entry name" value="CATION EFFLUX SYSTEM PROTEIN CUSC"/>
    <property type="match status" value="1"/>
</dbReference>
<keyword evidence="1" id="KW-0449">Lipoprotein</keyword>
<dbReference type="Gene3D" id="1.20.1600.10">
    <property type="entry name" value="Outer membrane efflux proteins (OEP)"/>
    <property type="match status" value="1"/>
</dbReference>
<dbReference type="Pfam" id="PF02321">
    <property type="entry name" value="OEP"/>
    <property type="match status" value="2"/>
</dbReference>
<dbReference type="GO" id="GO:0015562">
    <property type="term" value="F:efflux transmembrane transporter activity"/>
    <property type="evidence" value="ECO:0007669"/>
    <property type="project" value="InterPro"/>
</dbReference>
<sequence>MKRHIMKTITLSATVVLLLGGCSQSTLSLDGINKKVQETTAKTPAHYQSSYIGGKVRDNWLREFRDPTLNKLVAEAQRSNPDLLIAATRVEKATAMMRLTHSGMMPQLGLGGNFIDRNWDYNYKDREDRHYRGSIYFNLSWEPDLWGRVANALSSDSEATLATVADYEWARQSLSATTARAWFLLGSDQMIENFYAKLVGIQKRAETILQKRVEIGQGNMRDVHMIRGMVAESQESLQTARQAKGQDSRTLETLIGRYPANKIKGKSLRAVTKSIPSGTPLDLLNRRADIIAAQYRVASAFHNTEAVRLLRLPSITLTAQLGADTIEQTLAKLIGGLFMPIFDAGAIQAKVDAATADQKAAIDNYKKVVLNAYLEVENALANERYLAKRYSYLNTMVREYKSAYEMTNENYKIGQGTILDVLQSQSKWISAQILRTQVMKERLINRVNLHLALGGSFSKRHK</sequence>
<name>A0A1W1BHW8_9ZZZZ</name>
<dbReference type="PROSITE" id="PS51257">
    <property type="entry name" value="PROKAR_LIPOPROTEIN"/>
    <property type="match status" value="1"/>
</dbReference>
<dbReference type="InterPro" id="IPR010131">
    <property type="entry name" value="MdtP/NodT-like"/>
</dbReference>
<dbReference type="Gene3D" id="2.20.200.10">
    <property type="entry name" value="Outer membrane efflux proteins (OEP)"/>
    <property type="match status" value="1"/>
</dbReference>
<dbReference type="SUPFAM" id="SSF56954">
    <property type="entry name" value="Outer membrane efflux proteins (OEP)"/>
    <property type="match status" value="1"/>
</dbReference>
<gene>
    <name evidence="1" type="ORF">MNB_SV-6-16</name>
</gene>
<dbReference type="AlphaFoldDB" id="A0A1W1BHW8"/>
<accession>A0A1W1BHW8</accession>